<proteinExistence type="predicted"/>
<evidence type="ECO:0000313" key="1">
    <source>
        <dbReference type="EMBL" id="AGU14299.1"/>
    </source>
</evidence>
<dbReference type="EMBL" id="CP006365">
    <property type="protein sequence ID" value="AGU14299.1"/>
    <property type="molecule type" value="Genomic_DNA"/>
</dbReference>
<gene>
    <name evidence="1" type="ORF">CARG_00490</name>
</gene>
<evidence type="ECO:0000313" key="2">
    <source>
        <dbReference type="Proteomes" id="UP000016943"/>
    </source>
</evidence>
<protein>
    <recommendedName>
        <fullName evidence="3">DUF559 domain-containing protein</fullName>
    </recommendedName>
</protein>
<keyword evidence="2" id="KW-1185">Reference proteome</keyword>
<dbReference type="AlphaFoldDB" id="U3GSN2"/>
<dbReference type="OrthoDB" id="4406129at2"/>
<dbReference type="GeneID" id="78248985"/>
<dbReference type="HOGENOM" id="CLU_052626_4_1_11"/>
<dbReference type="Proteomes" id="UP000016943">
    <property type="component" value="Chromosome"/>
</dbReference>
<dbReference type="eggNOG" id="COG5340">
    <property type="taxonomic scope" value="Bacteria"/>
</dbReference>
<reference evidence="1 2" key="1">
    <citation type="journal article" date="2013" name="Genome Announc.">
        <title>Whole-Genome Sequence of the Clinical Strain Corynebacterium argentoratense DSM 44202, Isolated from a Human Throat Specimen.</title>
        <authorList>
            <person name="Bomholt C."/>
            <person name="Glaub A."/>
            <person name="Gravermann K."/>
            <person name="Albersmeier A."/>
            <person name="Brinkrolf K."/>
            <person name="Ruckert C."/>
            <person name="Tauch A."/>
        </authorList>
    </citation>
    <scope>NUCLEOTIDE SEQUENCE [LARGE SCALE GENOMIC DNA]</scope>
    <source>
        <strain evidence="1">DSM 44202</strain>
    </source>
</reference>
<dbReference type="PATRIC" id="fig|1348662.3.peg.91"/>
<dbReference type="STRING" id="1348662.CARG_00490"/>
<name>U3GSN2_9CORY</name>
<organism evidence="1 2">
    <name type="scientific">Corynebacterium argentoratense DSM 44202</name>
    <dbReference type="NCBI Taxonomy" id="1348662"/>
    <lineage>
        <taxon>Bacteria</taxon>
        <taxon>Bacillati</taxon>
        <taxon>Actinomycetota</taxon>
        <taxon>Actinomycetes</taxon>
        <taxon>Mycobacteriales</taxon>
        <taxon>Corynebacteriaceae</taxon>
        <taxon>Corynebacterium</taxon>
    </lineage>
</organism>
<sequence length="273" mass="30137">MKTELWLSLTPQEQLIAKAVAATARRKRAAARGLAAVACHGLPIPGGLWSPQFLTFSDATKRARRYSVDLLPTRFGEARALSLLDSIVDVGSVHSIEAALIAAEHHVRTHPKDLARVRSALAEAQDVRNAAGIRALASVLSATSESPRESELKYAMWQERLPTPLAQARVVTSGGRFVARPDFFFEEQAVVVEYDGIEKHTGAFGTAVDESLRRERERERQLINLGIRVVRFDRRTFSDGSAMLALRQALSSQYAPLVAPRYRIEGGQPAWRS</sequence>
<dbReference type="Gene3D" id="3.40.960.10">
    <property type="entry name" value="VSR Endonuclease"/>
    <property type="match status" value="1"/>
</dbReference>
<dbReference type="KEGG" id="caz:CARG_00490"/>
<evidence type="ECO:0008006" key="3">
    <source>
        <dbReference type="Google" id="ProtNLM"/>
    </source>
</evidence>
<dbReference type="RefSeq" id="WP_020975420.1">
    <property type="nucleotide sequence ID" value="NC_022198.1"/>
</dbReference>
<accession>U3GSN2</accession>